<evidence type="ECO:0000256" key="1">
    <source>
        <dbReference type="ARBA" id="ARBA00004141"/>
    </source>
</evidence>
<feature type="transmembrane region" description="Helical" evidence="7">
    <location>
        <begin position="366"/>
        <end position="390"/>
    </location>
</feature>
<evidence type="ECO:0000256" key="6">
    <source>
        <dbReference type="ARBA" id="ARBA00037968"/>
    </source>
</evidence>
<dbReference type="FunCoup" id="A0A448YQJ0">
    <property type="interactions" value="40"/>
</dbReference>
<name>A0A448YQJ0_BRENA</name>
<evidence type="ECO:0000313" key="9">
    <source>
        <dbReference type="Proteomes" id="UP000290900"/>
    </source>
</evidence>
<feature type="transmembrane region" description="Helical" evidence="7">
    <location>
        <begin position="291"/>
        <end position="311"/>
    </location>
</feature>
<dbReference type="GO" id="GO:0022857">
    <property type="term" value="F:transmembrane transporter activity"/>
    <property type="evidence" value="ECO:0007669"/>
    <property type="project" value="InterPro"/>
</dbReference>
<comment type="subcellular location">
    <subcellularLocation>
        <location evidence="1">Membrane</location>
        <topology evidence="1">Multi-pass membrane protein</topology>
    </subcellularLocation>
</comment>
<dbReference type="STRING" id="13370.A0A448YQJ0"/>
<evidence type="ECO:0000256" key="2">
    <source>
        <dbReference type="ARBA" id="ARBA00022448"/>
    </source>
</evidence>
<dbReference type="InterPro" id="IPR036259">
    <property type="entry name" value="MFS_trans_sf"/>
</dbReference>
<evidence type="ECO:0000313" key="8">
    <source>
        <dbReference type="EMBL" id="VEU23108.1"/>
    </source>
</evidence>
<dbReference type="InParanoid" id="A0A448YQJ0"/>
<feature type="transmembrane region" description="Helical" evidence="7">
    <location>
        <begin position="258"/>
        <end position="279"/>
    </location>
</feature>
<dbReference type="PANTHER" id="PTHR43791:SF15">
    <property type="entry name" value="TRANSPORTER SEO1-RELATED"/>
    <property type="match status" value="1"/>
</dbReference>
<dbReference type="InterPro" id="IPR011701">
    <property type="entry name" value="MFS"/>
</dbReference>
<evidence type="ECO:0000256" key="3">
    <source>
        <dbReference type="ARBA" id="ARBA00022692"/>
    </source>
</evidence>
<sequence>MTKLPWFIPQRRNLPEDFDNKIEEEGASTGVKPLEKTDIDEKVELYEKTESVEAIEPHDENTLAVLQDHTGEIYQIREFRDVSTRPWWKFFDEFEYRETQEESARYQWSSWFRKGTSKEEKKLLWKLDLLVTFYSFVGYWIKFIDSNNVTNAYVSNMKEDLGMKGNDLINTQVIFNVGTAVFEIPWIFLLPNVPINYALSISELGWSVFTLVTYKATTVPGLQAMRFIVGSFEAAYFPCIHYLLGSWYLPSEVSRRGGFFYIGQFLGVLTSGLLQGAVFQNLDGNNGLPGWRWMFIIDGVISMVVGFYGIISIPGTPFSCYSIFLTDDEIRLARKRMIENGTDSTIHSKGFFNKSKWKEAFSTWHVYLLSAINLLFFNVNSSSSGSFVLWLKSLNKYSIPRINNLSTLPPALGIIYIVIICFSADFTRKRFICIMVCFLLNFIANFILALWDVPNAAKWYGFLSVYWSWSLSSVFYLTISDMFRRDNEVRSVAWMVIYTFGLQSQVWISRLIWPTVESPRFPKGFSTCAGFSLAADVLLPIAYLLYKRDEKRDSARNGIFIYDSRNRSLKEALDGYEIKYERKGLSGQAELRDQTKLPAQTKLTEQAN</sequence>
<evidence type="ECO:0000256" key="7">
    <source>
        <dbReference type="SAM" id="Phobius"/>
    </source>
</evidence>
<feature type="transmembrane region" description="Helical" evidence="7">
    <location>
        <begin position="173"/>
        <end position="190"/>
    </location>
</feature>
<feature type="transmembrane region" description="Helical" evidence="7">
    <location>
        <begin position="491"/>
        <end position="512"/>
    </location>
</feature>
<feature type="transmembrane region" description="Helical" evidence="7">
    <location>
        <begin position="457"/>
        <end position="479"/>
    </location>
</feature>
<comment type="similarity">
    <text evidence="6">Belongs to the major facilitator superfamily. Allantoate permease family.</text>
</comment>
<keyword evidence="5 7" id="KW-0472">Membrane</keyword>
<protein>
    <submittedName>
        <fullName evidence="8">DEKNAAC104053</fullName>
    </submittedName>
</protein>
<dbReference type="EMBL" id="CAACVR010000034">
    <property type="protein sequence ID" value="VEU23108.1"/>
    <property type="molecule type" value="Genomic_DNA"/>
</dbReference>
<dbReference type="AlphaFoldDB" id="A0A448YQJ0"/>
<dbReference type="Gene3D" id="1.20.1250.20">
    <property type="entry name" value="MFS general substrate transporter like domains"/>
    <property type="match status" value="1"/>
</dbReference>
<reference evidence="8 9" key="1">
    <citation type="submission" date="2018-12" db="EMBL/GenBank/DDBJ databases">
        <authorList>
            <person name="Tiukova I."/>
            <person name="Dainat J."/>
        </authorList>
    </citation>
    <scope>NUCLEOTIDE SEQUENCE [LARGE SCALE GENOMIC DNA]</scope>
</reference>
<keyword evidence="4 7" id="KW-1133">Transmembrane helix</keyword>
<keyword evidence="2" id="KW-0813">Transport</keyword>
<dbReference type="PANTHER" id="PTHR43791">
    <property type="entry name" value="PERMEASE-RELATED"/>
    <property type="match status" value="1"/>
</dbReference>
<dbReference type="Pfam" id="PF07690">
    <property type="entry name" value="MFS_1"/>
    <property type="match status" value="1"/>
</dbReference>
<dbReference type="OrthoDB" id="3639251at2759"/>
<feature type="transmembrane region" description="Helical" evidence="7">
    <location>
        <begin position="431"/>
        <end position="451"/>
    </location>
</feature>
<dbReference type="SUPFAM" id="SSF103473">
    <property type="entry name" value="MFS general substrate transporter"/>
    <property type="match status" value="1"/>
</dbReference>
<dbReference type="Proteomes" id="UP000290900">
    <property type="component" value="Unassembled WGS sequence"/>
</dbReference>
<evidence type="ECO:0000256" key="4">
    <source>
        <dbReference type="ARBA" id="ARBA00022989"/>
    </source>
</evidence>
<feature type="transmembrane region" description="Helical" evidence="7">
    <location>
        <begin position="402"/>
        <end position="424"/>
    </location>
</feature>
<keyword evidence="3 7" id="KW-0812">Transmembrane</keyword>
<keyword evidence="9" id="KW-1185">Reference proteome</keyword>
<feature type="transmembrane region" description="Helical" evidence="7">
    <location>
        <begin position="228"/>
        <end position="249"/>
    </location>
</feature>
<organism evidence="8 9">
    <name type="scientific">Brettanomyces naardenensis</name>
    <name type="common">Yeast</name>
    <dbReference type="NCBI Taxonomy" id="13370"/>
    <lineage>
        <taxon>Eukaryota</taxon>
        <taxon>Fungi</taxon>
        <taxon>Dikarya</taxon>
        <taxon>Ascomycota</taxon>
        <taxon>Saccharomycotina</taxon>
        <taxon>Pichiomycetes</taxon>
        <taxon>Pichiales</taxon>
        <taxon>Pichiaceae</taxon>
        <taxon>Brettanomyces</taxon>
    </lineage>
</organism>
<dbReference type="FunFam" id="1.20.1250.20:FF:000065">
    <property type="entry name" value="Putative MFS pantothenate transporter"/>
    <property type="match status" value="1"/>
</dbReference>
<evidence type="ECO:0000256" key="5">
    <source>
        <dbReference type="ARBA" id="ARBA00023136"/>
    </source>
</evidence>
<feature type="transmembrane region" description="Helical" evidence="7">
    <location>
        <begin position="524"/>
        <end position="546"/>
    </location>
</feature>
<accession>A0A448YQJ0</accession>
<proteinExistence type="inferred from homology"/>
<gene>
    <name evidence="8" type="ORF">BRENAR_LOCUS3839</name>
</gene>
<dbReference type="GO" id="GO:0016020">
    <property type="term" value="C:membrane"/>
    <property type="evidence" value="ECO:0007669"/>
    <property type="project" value="UniProtKB-SubCell"/>
</dbReference>